<dbReference type="InterPro" id="IPR005152">
    <property type="entry name" value="Lipase_secreted"/>
</dbReference>
<keyword evidence="1" id="KW-0378">Hydrolase</keyword>
<evidence type="ECO:0000313" key="1">
    <source>
        <dbReference type="EMBL" id="MXO96591.1"/>
    </source>
</evidence>
<dbReference type="Gene3D" id="3.40.50.1820">
    <property type="entry name" value="alpha/beta hydrolase"/>
    <property type="match status" value="2"/>
</dbReference>
<name>A0A6I4TNB7_9SPHN</name>
<dbReference type="Proteomes" id="UP000432727">
    <property type="component" value="Unassembled WGS sequence"/>
</dbReference>
<sequence>MLPVSGVLFLPKGTPPEGGWPLMAWTHGTVGVADICAPSWNGRQAQDEEYLNRFLARGYAVVASDYQGLGTRGTHPYLHTRAAAFSNLDIIRAVQNTGFPIADQTVLFGQSQGAGAAIATAGYAPDYAPELKLSGVVATGAPYFTPAALEALDRIRKPEDVDPMLGYTFLAMTLAQQVDPAFSMRDYITDTAWPIAERVSDTCYAGIKERVTQARLSRANSFKLNPREGLRKAFAAMGYPDLKLSIPVFFGTGGKDKDTPPRMQAGLVMALCRAGTSVQSELYPELDHRGVVLPSTADSVPFIEAAFAGEVIVGNCDNLPFKTD</sequence>
<organism evidence="1 2">
    <name type="scientific">Qipengyuania aquimaris</name>
    <dbReference type="NCBI Taxonomy" id="255984"/>
    <lineage>
        <taxon>Bacteria</taxon>
        <taxon>Pseudomonadati</taxon>
        <taxon>Pseudomonadota</taxon>
        <taxon>Alphaproteobacteria</taxon>
        <taxon>Sphingomonadales</taxon>
        <taxon>Erythrobacteraceae</taxon>
        <taxon>Qipengyuania</taxon>
    </lineage>
</organism>
<comment type="caution">
    <text evidence="1">The sequence shown here is derived from an EMBL/GenBank/DDBJ whole genome shotgun (WGS) entry which is preliminary data.</text>
</comment>
<evidence type="ECO:0000313" key="2">
    <source>
        <dbReference type="Proteomes" id="UP000432727"/>
    </source>
</evidence>
<proteinExistence type="predicted"/>
<dbReference type="OrthoDB" id="9955at2"/>
<dbReference type="GO" id="GO:0004806">
    <property type="term" value="F:triacylglycerol lipase activity"/>
    <property type="evidence" value="ECO:0007669"/>
    <property type="project" value="InterPro"/>
</dbReference>
<dbReference type="PANTHER" id="PTHR34853">
    <property type="match status" value="1"/>
</dbReference>
<dbReference type="SUPFAM" id="SSF53474">
    <property type="entry name" value="alpha/beta-Hydrolases"/>
    <property type="match status" value="1"/>
</dbReference>
<dbReference type="PIRSF" id="PIRSF029171">
    <property type="entry name" value="Esterase_LipA"/>
    <property type="match status" value="1"/>
</dbReference>
<gene>
    <name evidence="1" type="ORF">GRI34_09210</name>
</gene>
<dbReference type="EMBL" id="WTYI01000001">
    <property type="protein sequence ID" value="MXO96591.1"/>
    <property type="molecule type" value="Genomic_DNA"/>
</dbReference>
<dbReference type="PANTHER" id="PTHR34853:SF1">
    <property type="entry name" value="LIPASE 5"/>
    <property type="match status" value="1"/>
</dbReference>
<reference evidence="1 2" key="1">
    <citation type="submission" date="2019-12" db="EMBL/GenBank/DDBJ databases">
        <title>Genomic-based taxomic classification of the family Erythrobacteraceae.</title>
        <authorList>
            <person name="Xu L."/>
        </authorList>
    </citation>
    <scope>NUCLEOTIDE SEQUENCE [LARGE SCALE GENOMIC DNA]</scope>
    <source>
        <strain evidence="1 2">JCM 12189</strain>
    </source>
</reference>
<dbReference type="GO" id="GO:0016042">
    <property type="term" value="P:lipid catabolic process"/>
    <property type="evidence" value="ECO:0007669"/>
    <property type="project" value="InterPro"/>
</dbReference>
<keyword evidence="2" id="KW-1185">Reference proteome</keyword>
<dbReference type="Pfam" id="PF03583">
    <property type="entry name" value="LIP"/>
    <property type="match status" value="1"/>
</dbReference>
<accession>A0A6I4TNB7</accession>
<dbReference type="AlphaFoldDB" id="A0A6I4TNB7"/>
<protein>
    <submittedName>
        <fullName evidence="1">Alpha/beta fold hydrolase</fullName>
    </submittedName>
</protein>
<dbReference type="InterPro" id="IPR029058">
    <property type="entry name" value="AB_hydrolase_fold"/>
</dbReference>